<dbReference type="AlphaFoldDB" id="A0A432LS64"/>
<gene>
    <name evidence="1" type="ORF">EKH79_12060</name>
</gene>
<dbReference type="EMBL" id="RYZR01000006">
    <property type="protein sequence ID" value="RUL63140.1"/>
    <property type="molecule type" value="Genomic_DNA"/>
</dbReference>
<proteinExistence type="predicted"/>
<dbReference type="Pfam" id="PF13310">
    <property type="entry name" value="Virulence_RhuM"/>
    <property type="match status" value="1"/>
</dbReference>
<protein>
    <submittedName>
        <fullName evidence="1">Hydroxyacid dehydrogenase</fullName>
    </submittedName>
</protein>
<dbReference type="PANTHER" id="PTHR35810">
    <property type="entry name" value="CYTOPLASMIC PROTEIN-RELATED"/>
    <property type="match status" value="1"/>
</dbReference>
<accession>A0A432LS64</accession>
<evidence type="ECO:0000313" key="1">
    <source>
        <dbReference type="EMBL" id="RUL63140.1"/>
    </source>
</evidence>
<sequence>MNKRSAKGTSVDQKKALANVDASAAFGPSNPSPQAGPEFLLYQTEDGQTRIEVRIVDETVWMAQTRMAELFQVTVKTVNEHLQNIYDEAELEPERTIRKFRIVQQEGEREVRRHIDHYNLDAILAVGYRVKSTRGTQFRRWATAQLRDYLVQGFTLDDERFKANGGSVYFDRLLARIRDIRSSEKVFWRKVLDIYATSIDYDPRTDVSKQFFAIVQNKMHWAVHGQTAAELIASRADADKPNMGLTSWTGEHPRKTDVGVAKNYLNTQELNALNRIVTLYLEFAEVQAERRRPMTMHDWVAKLDDFLRISDYDILNHAGKVSAELAQHVAQTEFDRFRKVIDAQPGTVERDFHAALEDLEKKGRKRGKHAS</sequence>
<dbReference type="InterPro" id="IPR011204">
    <property type="entry name" value="Virulence_RhuM-like"/>
</dbReference>
<evidence type="ECO:0000313" key="2">
    <source>
        <dbReference type="Proteomes" id="UP000267077"/>
    </source>
</evidence>
<dbReference type="OrthoDB" id="9802752at2"/>
<comment type="caution">
    <text evidence="1">The sequence shown here is derived from an EMBL/GenBank/DDBJ whole genome shotgun (WGS) entry which is preliminary data.</text>
</comment>
<dbReference type="RefSeq" id="WP_126674077.1">
    <property type="nucleotide sequence ID" value="NZ_RYZR01000006.1"/>
</dbReference>
<organism evidence="1 2">
    <name type="scientific">Dyella dinghuensis</name>
    <dbReference type="NCBI Taxonomy" id="1920169"/>
    <lineage>
        <taxon>Bacteria</taxon>
        <taxon>Pseudomonadati</taxon>
        <taxon>Pseudomonadota</taxon>
        <taxon>Gammaproteobacteria</taxon>
        <taxon>Lysobacterales</taxon>
        <taxon>Rhodanobacteraceae</taxon>
        <taxon>Dyella</taxon>
    </lineage>
</organism>
<name>A0A432LS64_9GAMM</name>
<dbReference type="PANTHER" id="PTHR35810:SF1">
    <property type="entry name" value="CYTOPLASMIC PROTEIN"/>
    <property type="match status" value="1"/>
</dbReference>
<dbReference type="PIRSF" id="PIRSF015268">
    <property type="entry name" value="Virulence_RhuM"/>
    <property type="match status" value="1"/>
</dbReference>
<keyword evidence="2" id="KW-1185">Reference proteome</keyword>
<reference evidence="1 2" key="1">
    <citation type="submission" date="2018-12" db="EMBL/GenBank/DDBJ databases">
        <title>Dyella dinghuensis sp. nov. DHOA06 and Dyella choica sp. nov. 4M-K27, isolated from forest soil.</title>
        <authorList>
            <person name="Qiu L.-H."/>
            <person name="Gao Z.-H."/>
        </authorList>
    </citation>
    <scope>NUCLEOTIDE SEQUENCE [LARGE SCALE GENOMIC DNA]</scope>
    <source>
        <strain evidence="1 2">DHOA06</strain>
    </source>
</reference>
<dbReference type="Proteomes" id="UP000267077">
    <property type="component" value="Unassembled WGS sequence"/>
</dbReference>